<keyword evidence="10 12" id="KW-0472">Membrane</keyword>
<dbReference type="GO" id="GO:0009279">
    <property type="term" value="C:cell outer membrane"/>
    <property type="evidence" value="ECO:0007669"/>
    <property type="project" value="UniProtKB-SubCell"/>
</dbReference>
<evidence type="ECO:0000256" key="7">
    <source>
        <dbReference type="ARBA" id="ARBA00022729"/>
    </source>
</evidence>
<dbReference type="GO" id="GO:0046930">
    <property type="term" value="C:pore complex"/>
    <property type="evidence" value="ECO:0007669"/>
    <property type="project" value="UniProtKB-KW"/>
</dbReference>
<feature type="chain" id="PRO_5038170568" description="Porin" evidence="12">
    <location>
        <begin position="23"/>
        <end position="347"/>
    </location>
</feature>
<name>A0A916SK60_9HYPH</name>
<comment type="similarity">
    <text evidence="3 12">Belongs to the alphaproteobacteria porin family.</text>
</comment>
<evidence type="ECO:0000313" key="14">
    <source>
        <dbReference type="Proteomes" id="UP000646478"/>
    </source>
</evidence>
<keyword evidence="14" id="KW-1185">Reference proteome</keyword>
<keyword evidence="7 12" id="KW-0732">Signal</keyword>
<evidence type="ECO:0000256" key="2">
    <source>
        <dbReference type="ARBA" id="ARBA00004571"/>
    </source>
</evidence>
<organism evidence="13 14">
    <name type="scientific">Brucella endophytica</name>
    <dbReference type="NCBI Taxonomy" id="1963359"/>
    <lineage>
        <taxon>Bacteria</taxon>
        <taxon>Pseudomonadati</taxon>
        <taxon>Pseudomonadota</taxon>
        <taxon>Alphaproteobacteria</taxon>
        <taxon>Hyphomicrobiales</taxon>
        <taxon>Brucellaceae</taxon>
        <taxon>Brucella/Ochrobactrum group</taxon>
        <taxon>Brucella</taxon>
    </lineage>
</organism>
<proteinExistence type="inferred from homology"/>
<dbReference type="SUPFAM" id="SSF56935">
    <property type="entry name" value="Porins"/>
    <property type="match status" value="1"/>
</dbReference>
<evidence type="ECO:0000256" key="11">
    <source>
        <dbReference type="ARBA" id="ARBA00023237"/>
    </source>
</evidence>
<keyword evidence="5 12" id="KW-1134">Transmembrane beta strand</keyword>
<evidence type="ECO:0000256" key="4">
    <source>
        <dbReference type="ARBA" id="ARBA00022448"/>
    </source>
</evidence>
<dbReference type="EMBL" id="BMHH01000017">
    <property type="protein sequence ID" value="GGB04143.1"/>
    <property type="molecule type" value="Genomic_DNA"/>
</dbReference>
<reference evidence="13" key="2">
    <citation type="submission" date="2020-09" db="EMBL/GenBank/DDBJ databases">
        <authorList>
            <person name="Sun Q."/>
            <person name="Zhou Y."/>
        </authorList>
    </citation>
    <scope>NUCLEOTIDE SEQUENCE</scope>
    <source>
        <strain evidence="13">CGMCC 1.15082</strain>
    </source>
</reference>
<protein>
    <recommendedName>
        <fullName evidence="12">Porin</fullName>
    </recommendedName>
</protein>
<evidence type="ECO:0000256" key="5">
    <source>
        <dbReference type="ARBA" id="ARBA00022452"/>
    </source>
</evidence>
<comment type="caution">
    <text evidence="13">The sequence shown here is derived from an EMBL/GenBank/DDBJ whole genome shotgun (WGS) entry which is preliminary data.</text>
</comment>
<sequence length="347" mass="37995">MNLWGNAWGLVALPLAVSVANAGDASVTAEPEPIEYVRICDAYGAGYLYIPGTEICLRVSGYVRFDASAGDGGRTGDGREVTDENGDVNQTWKTNARLSLRTHTAQETELGSLKTYTETRFNFVNGETGSQTMHYAWIQLGGLRLGLDATAFDQLLGDAGKVIQDTMIHYGIKETNTIRYLWKGEAFEGVISLEQGKGDSTIDSYVPHMIAGAKYNGDWGSIGAVGAYNSVWEEWSGKVRLDVNPTKALTLFLMAGYGSDDHVDEHQYKPWSGNLALWGGGTYKLNKKTAFNTQVSYTDTKDFAVAANVAFTVVPGFVITTEIDYFDNLDNKVDESFGGIIRFQRSF</sequence>
<dbReference type="GO" id="GO:0015288">
    <property type="term" value="F:porin activity"/>
    <property type="evidence" value="ECO:0007669"/>
    <property type="project" value="UniProtKB-KW"/>
</dbReference>
<comment type="domain">
    <text evidence="12">Consists of 16-stranded beta-barrel sheets, with large surface-exposed loops, that form a transmembrane pore at the center of each barrel. The pore is partially ocluded by a peptide loop that folds into the pore lumen.</text>
</comment>
<keyword evidence="11 12" id="KW-0998">Cell outer membrane</keyword>
<dbReference type="Proteomes" id="UP000646478">
    <property type="component" value="Unassembled WGS sequence"/>
</dbReference>
<dbReference type="RefSeq" id="WP_188825514.1">
    <property type="nucleotide sequence ID" value="NZ_BMHH01000017.1"/>
</dbReference>
<dbReference type="AlphaFoldDB" id="A0A916SK60"/>
<evidence type="ECO:0000256" key="8">
    <source>
        <dbReference type="ARBA" id="ARBA00023065"/>
    </source>
</evidence>
<comment type="subcellular location">
    <subcellularLocation>
        <location evidence="2 12">Cell outer membrane</location>
        <topology evidence="2 12">Multi-pass membrane protein</topology>
    </subcellularLocation>
</comment>
<evidence type="ECO:0000256" key="9">
    <source>
        <dbReference type="ARBA" id="ARBA00023114"/>
    </source>
</evidence>
<keyword evidence="6 12" id="KW-0812">Transmembrane</keyword>
<reference evidence="13" key="1">
    <citation type="journal article" date="2014" name="Int. J. Syst. Evol. Microbiol.">
        <title>Complete genome sequence of Corynebacterium casei LMG S-19264T (=DSM 44701T), isolated from a smear-ripened cheese.</title>
        <authorList>
            <consortium name="US DOE Joint Genome Institute (JGI-PGF)"/>
            <person name="Walter F."/>
            <person name="Albersmeier A."/>
            <person name="Kalinowski J."/>
            <person name="Ruckert C."/>
        </authorList>
    </citation>
    <scope>NUCLEOTIDE SEQUENCE</scope>
    <source>
        <strain evidence="13">CGMCC 1.15082</strain>
    </source>
</reference>
<keyword evidence="9 12" id="KW-0626">Porin</keyword>
<evidence type="ECO:0000256" key="1">
    <source>
        <dbReference type="ARBA" id="ARBA00003101"/>
    </source>
</evidence>
<accession>A0A916SK60</accession>
<feature type="signal peptide" evidence="12">
    <location>
        <begin position="1"/>
        <end position="22"/>
    </location>
</feature>
<evidence type="ECO:0000256" key="12">
    <source>
        <dbReference type="RuleBase" id="RU364005"/>
    </source>
</evidence>
<evidence type="ECO:0000313" key="13">
    <source>
        <dbReference type="EMBL" id="GGB04143.1"/>
    </source>
</evidence>
<comment type="function">
    <text evidence="1 12">Forms passive diffusion pores that allow small molecular weight hydrophilic materials across the outer membrane.</text>
</comment>
<dbReference type="GO" id="GO:0006811">
    <property type="term" value="P:monoatomic ion transport"/>
    <property type="evidence" value="ECO:0007669"/>
    <property type="project" value="UniProtKB-KW"/>
</dbReference>
<evidence type="ECO:0000256" key="10">
    <source>
        <dbReference type="ARBA" id="ARBA00023136"/>
    </source>
</evidence>
<keyword evidence="4 12" id="KW-0813">Transport</keyword>
<dbReference type="Pfam" id="PF02530">
    <property type="entry name" value="Porin_2"/>
    <property type="match status" value="1"/>
</dbReference>
<evidence type="ECO:0000256" key="6">
    <source>
        <dbReference type="ARBA" id="ARBA00022692"/>
    </source>
</evidence>
<evidence type="ECO:0000256" key="3">
    <source>
        <dbReference type="ARBA" id="ARBA00009521"/>
    </source>
</evidence>
<gene>
    <name evidence="13" type="ORF">GCM10011491_35320</name>
</gene>
<dbReference type="InterPro" id="IPR003684">
    <property type="entry name" value="Porin_alphabac"/>
</dbReference>
<keyword evidence="8 12" id="KW-0406">Ion transport</keyword>